<evidence type="ECO:0000256" key="4">
    <source>
        <dbReference type="ARBA" id="ARBA00021280"/>
    </source>
</evidence>
<dbReference type="InterPro" id="IPR036465">
    <property type="entry name" value="vWFA_dom_sf"/>
</dbReference>
<dbReference type="AlphaFoldDB" id="A0A166H8L3"/>
<evidence type="ECO:0000313" key="16">
    <source>
        <dbReference type="Proteomes" id="UP000076798"/>
    </source>
</evidence>
<name>A0A166H8L3_9AGAM</name>
<dbReference type="Proteomes" id="UP000076798">
    <property type="component" value="Unassembled WGS sequence"/>
</dbReference>
<evidence type="ECO:0000256" key="14">
    <source>
        <dbReference type="RuleBase" id="RU368090"/>
    </source>
</evidence>
<dbReference type="PANTHER" id="PTHR12831">
    <property type="entry name" value="TRANSCRIPTION INITIATION FACTOR IIH TFIIH , POLYPEPTIDE 3-RELATED"/>
    <property type="match status" value="1"/>
</dbReference>
<evidence type="ECO:0000256" key="10">
    <source>
        <dbReference type="ARBA" id="ARBA00023163"/>
    </source>
</evidence>
<comment type="subunit">
    <text evidence="14">Component of the 7-subunit TFIIH core complex composed of XPB/SSL2, XPD/RAD3, SSL1, TFB1, TFB2, TFB4 and TFB5, which is active in NER. The core complex associates with the 3-subunit CTD-kinase module TFIIK composed of CCL1, KIN28 and TFB3 to form the 10-subunit holoenzyme (holo-TFIIH) active in transcription.</text>
</comment>
<dbReference type="GO" id="GO:0006289">
    <property type="term" value="P:nucleotide-excision repair"/>
    <property type="evidence" value="ECO:0007669"/>
    <property type="project" value="UniProtKB-UniRule"/>
</dbReference>
<dbReference type="PANTHER" id="PTHR12831:SF0">
    <property type="entry name" value="GENERAL TRANSCRIPTION FACTOR IIH SUBUNIT 3"/>
    <property type="match status" value="1"/>
</dbReference>
<keyword evidence="10 14" id="KW-0804">Transcription</keyword>
<accession>A0A166H8L3</accession>
<dbReference type="GO" id="GO:0008270">
    <property type="term" value="F:zinc ion binding"/>
    <property type="evidence" value="ECO:0007669"/>
    <property type="project" value="UniProtKB-KW"/>
</dbReference>
<evidence type="ECO:0000256" key="2">
    <source>
        <dbReference type="ARBA" id="ARBA00004123"/>
    </source>
</evidence>
<proteinExistence type="inferred from homology"/>
<evidence type="ECO:0000256" key="8">
    <source>
        <dbReference type="ARBA" id="ARBA00022833"/>
    </source>
</evidence>
<keyword evidence="16" id="KW-1185">Reference proteome</keyword>
<comment type="function">
    <text evidence="1 14">Component of the general transcription and DNA repair factor IIH (TFIIH) core complex, which is involved in general and transcription-coupled nucleotide excision repair (NER) of damaged DNA and, when complexed to TFIIK, in RNA transcription by RNA polymerase II. In NER, TFIIH acts by opening DNA around the lesion to allow the excision of the damaged oligonucleotide and its replacement by a new DNA fragment. In transcription, TFIIH has an essential role in transcription initiation. When the pre-initiation complex (PIC) has been established, TFIIH is required for promoter opening and promoter escape. Phosphorylation of the C-terminal tail (CTD) of the largest subunit of RNA polymerase II by the kinase module TFIIK controls the initiation of transcription.</text>
</comment>
<comment type="similarity">
    <text evidence="3 14">Belongs to the TFB4 family.</text>
</comment>
<evidence type="ECO:0000256" key="6">
    <source>
        <dbReference type="ARBA" id="ARBA00022763"/>
    </source>
</evidence>
<sequence length="267" mass="29398">MSHLSLLLDLQPAAWHDPTQSLQFSTFLAHILVFLNAHLAQKHENSLAIFGAFPGKSIMLYSSIDQTKPADRRVQPDPNWYQPFKTLDAALTERIREEMPQPSTSSEAEELPVALVGALAKALCCKIIQATKVEAPSDTPVVMPESRILIVSVSPDAAASYIPLMNSIFSAQKLKVVIDVCKIYGPDTTFLQQAAYLTGGSYIRVEKHESLLQYLMMCFLQPPSVRSLLAVPTTDRVDFRAACFCHKDIIDAGYVCSVCLSSGSDCF</sequence>
<evidence type="ECO:0000256" key="3">
    <source>
        <dbReference type="ARBA" id="ARBA00005273"/>
    </source>
</evidence>
<keyword evidence="7 14" id="KW-0863">Zinc-finger</keyword>
<evidence type="ECO:0000256" key="5">
    <source>
        <dbReference type="ARBA" id="ARBA00022723"/>
    </source>
</evidence>
<evidence type="ECO:0000256" key="13">
    <source>
        <dbReference type="ARBA" id="ARBA00033341"/>
    </source>
</evidence>
<evidence type="ECO:0000313" key="15">
    <source>
        <dbReference type="EMBL" id="KZT42446.1"/>
    </source>
</evidence>
<comment type="subcellular location">
    <subcellularLocation>
        <location evidence="2 14">Nucleus</location>
    </subcellularLocation>
</comment>
<dbReference type="GO" id="GO:0005675">
    <property type="term" value="C:transcription factor TFIIH holo complex"/>
    <property type="evidence" value="ECO:0007669"/>
    <property type="project" value="UniProtKB-UniRule"/>
</dbReference>
<keyword evidence="11 14" id="KW-0234">DNA repair</keyword>
<dbReference type="GO" id="GO:0006355">
    <property type="term" value="P:regulation of DNA-templated transcription"/>
    <property type="evidence" value="ECO:0007669"/>
    <property type="project" value="InterPro"/>
</dbReference>
<keyword evidence="12 14" id="KW-0539">Nucleus</keyword>
<dbReference type="Gene3D" id="3.40.50.410">
    <property type="entry name" value="von Willebrand factor, type A domain"/>
    <property type="match status" value="1"/>
</dbReference>
<evidence type="ECO:0000256" key="11">
    <source>
        <dbReference type="ARBA" id="ARBA00023204"/>
    </source>
</evidence>
<reference evidence="15 16" key="1">
    <citation type="journal article" date="2016" name="Mol. Biol. Evol.">
        <title>Comparative Genomics of Early-Diverging Mushroom-Forming Fungi Provides Insights into the Origins of Lignocellulose Decay Capabilities.</title>
        <authorList>
            <person name="Nagy L.G."/>
            <person name="Riley R."/>
            <person name="Tritt A."/>
            <person name="Adam C."/>
            <person name="Daum C."/>
            <person name="Floudas D."/>
            <person name="Sun H."/>
            <person name="Yadav J.S."/>
            <person name="Pangilinan J."/>
            <person name="Larsson K.H."/>
            <person name="Matsuura K."/>
            <person name="Barry K."/>
            <person name="Labutti K."/>
            <person name="Kuo R."/>
            <person name="Ohm R.A."/>
            <person name="Bhattacharya S.S."/>
            <person name="Shirouzu T."/>
            <person name="Yoshinaga Y."/>
            <person name="Martin F.M."/>
            <person name="Grigoriev I.V."/>
            <person name="Hibbett D.S."/>
        </authorList>
    </citation>
    <scope>NUCLEOTIDE SEQUENCE [LARGE SCALE GENOMIC DNA]</scope>
    <source>
        <strain evidence="15 16">HHB10207 ss-3</strain>
    </source>
</reference>
<evidence type="ECO:0000256" key="12">
    <source>
        <dbReference type="ARBA" id="ARBA00023242"/>
    </source>
</evidence>
<keyword evidence="8 14" id="KW-0862">Zinc</keyword>
<dbReference type="Pfam" id="PF03850">
    <property type="entry name" value="Tfb4"/>
    <property type="match status" value="1"/>
</dbReference>
<dbReference type="InterPro" id="IPR004600">
    <property type="entry name" value="TFIIH_Tfb4/GTF2H3"/>
</dbReference>
<keyword evidence="9 14" id="KW-0805">Transcription regulation</keyword>
<organism evidence="15 16">
    <name type="scientific">Sistotremastrum suecicum HHB10207 ss-3</name>
    <dbReference type="NCBI Taxonomy" id="1314776"/>
    <lineage>
        <taxon>Eukaryota</taxon>
        <taxon>Fungi</taxon>
        <taxon>Dikarya</taxon>
        <taxon>Basidiomycota</taxon>
        <taxon>Agaricomycotina</taxon>
        <taxon>Agaricomycetes</taxon>
        <taxon>Sistotremastrales</taxon>
        <taxon>Sistotremastraceae</taxon>
        <taxon>Sistotremastrum</taxon>
    </lineage>
</organism>
<evidence type="ECO:0000256" key="1">
    <source>
        <dbReference type="ARBA" id="ARBA00002817"/>
    </source>
</evidence>
<keyword evidence="5 14" id="KW-0479">Metal-binding</keyword>
<protein>
    <recommendedName>
        <fullName evidence="4 14">General transcription and DNA repair factor IIH subunit TFB4</fullName>
        <shortName evidence="14">TFIIH subunit TFB4</shortName>
    </recommendedName>
    <alternativeName>
        <fullName evidence="13 14">RNA polymerase II transcription factor B subunit 4</fullName>
    </alternativeName>
</protein>
<dbReference type="GO" id="GO:0000439">
    <property type="term" value="C:transcription factor TFIIH core complex"/>
    <property type="evidence" value="ECO:0007669"/>
    <property type="project" value="UniProtKB-UniRule"/>
</dbReference>
<dbReference type="EMBL" id="KV428013">
    <property type="protein sequence ID" value="KZT42446.1"/>
    <property type="molecule type" value="Genomic_DNA"/>
</dbReference>
<evidence type="ECO:0000256" key="9">
    <source>
        <dbReference type="ARBA" id="ARBA00023015"/>
    </source>
</evidence>
<dbReference type="STRING" id="1314776.A0A166H8L3"/>
<keyword evidence="6 14" id="KW-0227">DNA damage</keyword>
<evidence type="ECO:0000256" key="7">
    <source>
        <dbReference type="ARBA" id="ARBA00022771"/>
    </source>
</evidence>
<dbReference type="OrthoDB" id="17307at2759"/>
<gene>
    <name evidence="15" type="ORF">SISSUDRAFT_1112575</name>
</gene>